<reference evidence="2 3" key="1">
    <citation type="journal article" date="2023" name="Plants (Basel)">
        <title>Bridging the Gap: Combining Genomics and Transcriptomics Approaches to Understand Stylosanthes scabra, an Orphan Legume from the Brazilian Caatinga.</title>
        <authorList>
            <person name="Ferreira-Neto J.R.C."/>
            <person name="da Silva M.D."/>
            <person name="Binneck E."/>
            <person name="de Melo N.F."/>
            <person name="da Silva R.H."/>
            <person name="de Melo A.L.T.M."/>
            <person name="Pandolfi V."/>
            <person name="Bustamante F.O."/>
            <person name="Brasileiro-Vidal A.C."/>
            <person name="Benko-Iseppon A.M."/>
        </authorList>
    </citation>
    <scope>NUCLEOTIDE SEQUENCE [LARGE SCALE GENOMIC DNA]</scope>
    <source>
        <tissue evidence="2">Leaves</tissue>
    </source>
</reference>
<evidence type="ECO:0000313" key="2">
    <source>
        <dbReference type="EMBL" id="MED6168193.1"/>
    </source>
</evidence>
<gene>
    <name evidence="2" type="ORF">PIB30_009695</name>
</gene>
<dbReference type="Proteomes" id="UP001341840">
    <property type="component" value="Unassembled WGS sequence"/>
</dbReference>
<evidence type="ECO:0000313" key="3">
    <source>
        <dbReference type="Proteomes" id="UP001341840"/>
    </source>
</evidence>
<evidence type="ECO:0000256" key="1">
    <source>
        <dbReference type="SAM" id="MobiDB-lite"/>
    </source>
</evidence>
<accession>A0ABU6V703</accession>
<feature type="region of interest" description="Disordered" evidence="1">
    <location>
        <begin position="81"/>
        <end position="120"/>
    </location>
</feature>
<proteinExistence type="predicted"/>
<feature type="region of interest" description="Disordered" evidence="1">
    <location>
        <begin position="1"/>
        <end position="24"/>
    </location>
</feature>
<dbReference type="EMBL" id="JASCZI010151057">
    <property type="protein sequence ID" value="MED6168193.1"/>
    <property type="molecule type" value="Genomic_DNA"/>
</dbReference>
<organism evidence="2 3">
    <name type="scientific">Stylosanthes scabra</name>
    <dbReference type="NCBI Taxonomy" id="79078"/>
    <lineage>
        <taxon>Eukaryota</taxon>
        <taxon>Viridiplantae</taxon>
        <taxon>Streptophyta</taxon>
        <taxon>Embryophyta</taxon>
        <taxon>Tracheophyta</taxon>
        <taxon>Spermatophyta</taxon>
        <taxon>Magnoliopsida</taxon>
        <taxon>eudicotyledons</taxon>
        <taxon>Gunneridae</taxon>
        <taxon>Pentapetalae</taxon>
        <taxon>rosids</taxon>
        <taxon>fabids</taxon>
        <taxon>Fabales</taxon>
        <taxon>Fabaceae</taxon>
        <taxon>Papilionoideae</taxon>
        <taxon>50 kb inversion clade</taxon>
        <taxon>dalbergioids sensu lato</taxon>
        <taxon>Dalbergieae</taxon>
        <taxon>Pterocarpus clade</taxon>
        <taxon>Stylosanthes</taxon>
    </lineage>
</organism>
<feature type="compositionally biased region" description="Basic and acidic residues" evidence="1">
    <location>
        <begin position="1"/>
        <end position="23"/>
    </location>
</feature>
<comment type="caution">
    <text evidence="2">The sequence shown here is derived from an EMBL/GenBank/DDBJ whole genome shotgun (WGS) entry which is preliminary data.</text>
</comment>
<name>A0ABU6V703_9FABA</name>
<sequence>MAEKGRRGKCEEGGDLEKLREHAPSNVSFLRRNRSRIRGRSLKRRIHRGPDVSACKLINLRSSDSPSSISSGQLFWIFSKHGLRPQPSPTRDTDQAEELTDHPTYTHQKISPGMSVTLSR</sequence>
<protein>
    <submittedName>
        <fullName evidence="2">Uncharacterized protein</fullName>
    </submittedName>
</protein>
<feature type="compositionally biased region" description="Polar residues" evidence="1">
    <location>
        <begin position="103"/>
        <end position="120"/>
    </location>
</feature>
<keyword evidence="3" id="KW-1185">Reference proteome</keyword>